<protein>
    <submittedName>
        <fullName evidence="1">Uncharacterized protein</fullName>
    </submittedName>
</protein>
<dbReference type="KEGG" id="bvz:BRAD3257_0470"/>
<accession>A0A2U3PR85</accession>
<gene>
    <name evidence="1" type="ORF">BRAD3257_0470</name>
</gene>
<dbReference type="AlphaFoldDB" id="A0A2U3PR85"/>
<evidence type="ECO:0000313" key="2">
    <source>
        <dbReference type="Proteomes" id="UP000246085"/>
    </source>
</evidence>
<dbReference type="Proteomes" id="UP000246085">
    <property type="component" value="Chromosome BRAD3257"/>
</dbReference>
<sequence length="40" mass="4629">MFWIYWDTAWSLIISGIMVATIVSHPDAEFAEVRAARRSM</sequence>
<reference evidence="1 2" key="1">
    <citation type="submission" date="2018-03" db="EMBL/GenBank/DDBJ databases">
        <authorList>
            <person name="Gully D."/>
        </authorList>
    </citation>
    <scope>NUCLEOTIDE SEQUENCE [LARGE SCALE GENOMIC DNA]</scope>
    <source>
        <strain evidence="1">ORS3257</strain>
    </source>
</reference>
<evidence type="ECO:0000313" key="1">
    <source>
        <dbReference type="EMBL" id="SPP91636.1"/>
    </source>
</evidence>
<organism evidence="1 2">
    <name type="scientific">Bradyrhizobium vignae</name>
    <dbReference type="NCBI Taxonomy" id="1549949"/>
    <lineage>
        <taxon>Bacteria</taxon>
        <taxon>Pseudomonadati</taxon>
        <taxon>Pseudomonadota</taxon>
        <taxon>Alphaproteobacteria</taxon>
        <taxon>Hyphomicrobiales</taxon>
        <taxon>Nitrobacteraceae</taxon>
        <taxon>Bradyrhizobium</taxon>
    </lineage>
</organism>
<proteinExistence type="predicted"/>
<name>A0A2U3PR85_9BRAD</name>
<dbReference type="EMBL" id="LS398110">
    <property type="protein sequence ID" value="SPP91636.1"/>
    <property type="molecule type" value="Genomic_DNA"/>
</dbReference>
<dbReference type="RefSeq" id="WP_256375944.1">
    <property type="nucleotide sequence ID" value="NZ_JAGIKT010000084.1"/>
</dbReference>